<proteinExistence type="inferred from homology"/>
<dbReference type="Pfam" id="PF00701">
    <property type="entry name" value="DHDPS"/>
    <property type="match status" value="1"/>
</dbReference>
<comment type="catalytic activity">
    <reaction evidence="10 11">
        <text>L-aspartate 4-semialdehyde + pyruvate = (2S,4S)-4-hydroxy-2,3,4,5-tetrahydrodipicolinate + H2O + H(+)</text>
        <dbReference type="Rhea" id="RHEA:34171"/>
        <dbReference type="ChEBI" id="CHEBI:15361"/>
        <dbReference type="ChEBI" id="CHEBI:15377"/>
        <dbReference type="ChEBI" id="CHEBI:15378"/>
        <dbReference type="ChEBI" id="CHEBI:67139"/>
        <dbReference type="ChEBI" id="CHEBI:537519"/>
        <dbReference type="EC" id="4.3.3.7"/>
    </reaction>
</comment>
<dbReference type="SUPFAM" id="SSF51569">
    <property type="entry name" value="Aldolase"/>
    <property type="match status" value="1"/>
</dbReference>
<dbReference type="Gene3D" id="3.20.20.70">
    <property type="entry name" value="Aldolase class I"/>
    <property type="match status" value="1"/>
</dbReference>
<comment type="function">
    <text evidence="1 11">Catalyzes the condensation of (S)-aspartate-beta-semialdehyde [(S)-ASA] and pyruvate to 4-hydroxy-tetrahydrodipicolinate (HTPA).</text>
</comment>
<dbReference type="CDD" id="cd00950">
    <property type="entry name" value="DHDPS"/>
    <property type="match status" value="1"/>
</dbReference>
<dbReference type="InterPro" id="IPR020624">
    <property type="entry name" value="Schiff_base-form_aldolases_CS"/>
</dbReference>
<feature type="binding site" evidence="11 13">
    <location>
        <position position="220"/>
    </location>
    <ligand>
        <name>pyruvate</name>
        <dbReference type="ChEBI" id="CHEBI:15361"/>
    </ligand>
</feature>
<feature type="site" description="Part of a proton relay during catalysis" evidence="11">
    <location>
        <position position="119"/>
    </location>
</feature>
<dbReference type="GO" id="GO:0019877">
    <property type="term" value="P:diaminopimelate biosynthetic process"/>
    <property type="evidence" value="ECO:0007669"/>
    <property type="project" value="UniProtKB-UniRule"/>
</dbReference>
<reference evidence="14 15" key="1">
    <citation type="submission" date="2023-06" db="EMBL/GenBank/DDBJ databases">
        <title>Genome sequence of Methancorpusculaceae sp. Cs1.</title>
        <authorList>
            <person name="Protasov E."/>
            <person name="Platt K."/>
            <person name="Poehlein A."/>
            <person name="Daniel R."/>
            <person name="Brune A."/>
        </authorList>
    </citation>
    <scope>NUCLEOTIDE SEQUENCE [LARGE SCALE GENOMIC DNA]</scope>
    <source>
        <strain evidence="14 15">Cs1</strain>
    </source>
</reference>
<dbReference type="GO" id="GO:0008675">
    <property type="term" value="F:2-dehydro-3-deoxy-phosphogluconate aldolase activity"/>
    <property type="evidence" value="ECO:0007669"/>
    <property type="project" value="UniProtKB-ARBA"/>
</dbReference>
<dbReference type="PRINTS" id="PR00146">
    <property type="entry name" value="DHPICSNTHASE"/>
</dbReference>
<dbReference type="PANTHER" id="PTHR12128:SF66">
    <property type="entry name" value="4-HYDROXY-2-OXOGLUTARATE ALDOLASE, MITOCHONDRIAL"/>
    <property type="match status" value="1"/>
</dbReference>
<evidence type="ECO:0000256" key="4">
    <source>
        <dbReference type="ARBA" id="ARBA00022490"/>
    </source>
</evidence>
<keyword evidence="7 11" id="KW-0457">Lysine biosynthesis</keyword>
<keyword evidence="8 11" id="KW-0456">Lyase</keyword>
<evidence type="ECO:0000256" key="3">
    <source>
        <dbReference type="ARBA" id="ARBA00012086"/>
    </source>
</evidence>
<keyword evidence="9 11" id="KW-0704">Schiff base</keyword>
<dbReference type="GO" id="GO:0009089">
    <property type="term" value="P:lysine biosynthetic process via diaminopimelate"/>
    <property type="evidence" value="ECO:0007669"/>
    <property type="project" value="UniProtKB-UniRule"/>
</dbReference>
<evidence type="ECO:0000256" key="13">
    <source>
        <dbReference type="PIRSR" id="PIRSR001365-2"/>
    </source>
</evidence>
<keyword evidence="5 11" id="KW-0028">Amino-acid biosynthesis</keyword>
<dbReference type="PROSITE" id="PS00665">
    <property type="entry name" value="DHDPS_1"/>
    <property type="match status" value="1"/>
</dbReference>
<gene>
    <name evidence="11 14" type="primary">dapA</name>
    <name evidence="14" type="ORF">McpCs1_01390</name>
</gene>
<feature type="active site" description="Schiff-base intermediate with substrate" evidence="11 12">
    <location>
        <position position="173"/>
    </location>
</feature>
<evidence type="ECO:0000256" key="9">
    <source>
        <dbReference type="ARBA" id="ARBA00023270"/>
    </source>
</evidence>
<protein>
    <recommendedName>
        <fullName evidence="3 11">4-hydroxy-tetrahydrodipicolinate synthase</fullName>
        <shortName evidence="11">HTPA synthase</shortName>
        <ecNumber evidence="3 11">4.3.3.7</ecNumber>
    </recommendedName>
</protein>
<dbReference type="HAMAP" id="MF_00418">
    <property type="entry name" value="DapA"/>
    <property type="match status" value="1"/>
</dbReference>
<evidence type="ECO:0000313" key="14">
    <source>
        <dbReference type="EMBL" id="MDV0442794.1"/>
    </source>
</evidence>
<dbReference type="Proteomes" id="UP001283212">
    <property type="component" value="Unassembled WGS sequence"/>
</dbReference>
<dbReference type="PROSITE" id="PS00666">
    <property type="entry name" value="DHDPS_2"/>
    <property type="match status" value="1"/>
</dbReference>
<name>A0AAE4MEF2_9EURY</name>
<comment type="caution">
    <text evidence="11">Was originally thought to be a dihydrodipicolinate synthase (DHDPS), catalyzing the condensation of (S)-aspartate-beta-semialdehyde [(S)-ASA] and pyruvate to dihydrodipicolinate (DHDP). However, it was shown in E.coli that the product of the enzymatic reaction is not dihydrodipicolinate but in fact (4S)-4-hydroxy-2,3,4,5-tetrahydro-(2S)-dipicolinic acid (HTPA), and that the consecutive dehydration reaction leading to DHDP is not spontaneous but catalyzed by DapB.</text>
</comment>
<keyword evidence="15" id="KW-1185">Reference proteome</keyword>
<dbReference type="PIRSF" id="PIRSF001365">
    <property type="entry name" value="DHDPS"/>
    <property type="match status" value="1"/>
</dbReference>
<feature type="active site" description="Proton donor/acceptor" evidence="11 12">
    <location>
        <position position="144"/>
    </location>
</feature>
<organism evidence="14 15">
    <name type="scientific">Methanorbis rubei</name>
    <dbReference type="NCBI Taxonomy" id="3028300"/>
    <lineage>
        <taxon>Archaea</taxon>
        <taxon>Methanobacteriati</taxon>
        <taxon>Methanobacteriota</taxon>
        <taxon>Stenosarchaea group</taxon>
        <taxon>Methanomicrobia</taxon>
        <taxon>Methanomicrobiales</taxon>
        <taxon>Methanocorpusculaceae</taxon>
        <taxon>Methanorbis</taxon>
    </lineage>
</organism>
<dbReference type="InterPro" id="IPR002220">
    <property type="entry name" value="DapA-like"/>
</dbReference>
<evidence type="ECO:0000256" key="11">
    <source>
        <dbReference type="HAMAP-Rule" id="MF_00418"/>
    </source>
</evidence>
<evidence type="ECO:0000256" key="2">
    <source>
        <dbReference type="ARBA" id="ARBA00005120"/>
    </source>
</evidence>
<evidence type="ECO:0000256" key="12">
    <source>
        <dbReference type="PIRSR" id="PIRSR001365-1"/>
    </source>
</evidence>
<dbReference type="NCBIfam" id="TIGR00674">
    <property type="entry name" value="dapA"/>
    <property type="match status" value="1"/>
</dbReference>
<dbReference type="InterPro" id="IPR020625">
    <property type="entry name" value="Schiff_base-form_aldolases_AS"/>
</dbReference>
<dbReference type="AlphaFoldDB" id="A0AAE4MEF2"/>
<dbReference type="EC" id="4.3.3.7" evidence="3 11"/>
<dbReference type="PANTHER" id="PTHR12128">
    <property type="entry name" value="DIHYDRODIPICOLINATE SYNTHASE"/>
    <property type="match status" value="1"/>
</dbReference>
<comment type="subunit">
    <text evidence="11">Homotetramer; dimer of dimers.</text>
</comment>
<accession>A0AAE4MEF2</accession>
<comment type="similarity">
    <text evidence="11">Belongs to the DapA family.</text>
</comment>
<evidence type="ECO:0000256" key="7">
    <source>
        <dbReference type="ARBA" id="ARBA00023154"/>
    </source>
</evidence>
<dbReference type="SMART" id="SM01130">
    <property type="entry name" value="DHDPS"/>
    <property type="match status" value="1"/>
</dbReference>
<evidence type="ECO:0000313" key="15">
    <source>
        <dbReference type="Proteomes" id="UP001283212"/>
    </source>
</evidence>
<dbReference type="GO" id="GO:0008840">
    <property type="term" value="F:4-hydroxy-tetrahydrodipicolinate synthase activity"/>
    <property type="evidence" value="ECO:0007669"/>
    <property type="project" value="UniProtKB-UniRule"/>
</dbReference>
<keyword evidence="6 11" id="KW-0220">Diaminopimelate biosynthesis</keyword>
<evidence type="ECO:0000256" key="10">
    <source>
        <dbReference type="ARBA" id="ARBA00047836"/>
    </source>
</evidence>
<keyword evidence="4 11" id="KW-0963">Cytoplasm</keyword>
<sequence>MYQAHLRISTMFEGVIPALITPFRDDASYSLDIEGLRTCIEHVIRGGVHGLLPCGSTGESATMTHAEHISVIEEAVSAANNRIPVIAGTGSNNTEEALFMTRAAKATGADGALLISPYYNKPNRSGLLKHYKKVADIGLPVVVYNIPGRTGQNLPADLIIEMAKTIPNIVAVKEASGNIDQMMAIIHGLEGVDRETPFVLTSGDDSLMLPVLSIGGKGCISVTANIEPKRMVAMYDSFVKGDMNGARKIHYELMELSKSLFVDVNPVPVKRAAEIRGHIKSGNVRLPLDSLSTEMTAKLREVLSHYD</sequence>
<evidence type="ECO:0000256" key="1">
    <source>
        <dbReference type="ARBA" id="ARBA00003294"/>
    </source>
</evidence>
<dbReference type="GO" id="GO:0005737">
    <property type="term" value="C:cytoplasm"/>
    <property type="evidence" value="ECO:0007669"/>
    <property type="project" value="UniProtKB-SubCell"/>
</dbReference>
<comment type="caution">
    <text evidence="14">The sequence shown here is derived from an EMBL/GenBank/DDBJ whole genome shotgun (WGS) entry which is preliminary data.</text>
</comment>
<feature type="site" description="Part of a proton relay during catalysis" evidence="11">
    <location>
        <position position="56"/>
    </location>
</feature>
<dbReference type="InterPro" id="IPR005263">
    <property type="entry name" value="DapA"/>
</dbReference>
<comment type="pathway">
    <text evidence="2 11">Amino-acid biosynthesis; L-lysine biosynthesis via DAP pathway; (S)-tetrahydrodipicolinate from L-aspartate: step 3/4.</text>
</comment>
<evidence type="ECO:0000256" key="8">
    <source>
        <dbReference type="ARBA" id="ARBA00023239"/>
    </source>
</evidence>
<evidence type="ECO:0000256" key="5">
    <source>
        <dbReference type="ARBA" id="ARBA00022605"/>
    </source>
</evidence>
<dbReference type="InterPro" id="IPR013785">
    <property type="entry name" value="Aldolase_TIM"/>
</dbReference>
<evidence type="ECO:0000256" key="6">
    <source>
        <dbReference type="ARBA" id="ARBA00022915"/>
    </source>
</evidence>
<comment type="subcellular location">
    <subcellularLocation>
        <location evidence="11">Cytoplasm</location>
    </subcellularLocation>
</comment>
<feature type="binding site" evidence="11 13">
    <location>
        <position position="57"/>
    </location>
    <ligand>
        <name>pyruvate</name>
        <dbReference type="ChEBI" id="CHEBI:15361"/>
    </ligand>
</feature>
<dbReference type="EMBL" id="JAWDKB010000001">
    <property type="protein sequence ID" value="MDV0442794.1"/>
    <property type="molecule type" value="Genomic_DNA"/>
</dbReference>